<proteinExistence type="predicted"/>
<dbReference type="InterPro" id="IPR001279">
    <property type="entry name" value="Metallo-B-lactamas"/>
</dbReference>
<keyword evidence="1" id="KW-1133">Transmembrane helix</keyword>
<feature type="transmembrane region" description="Helical" evidence="1">
    <location>
        <begin position="298"/>
        <end position="315"/>
    </location>
</feature>
<dbReference type="Pfam" id="PF00753">
    <property type="entry name" value="Lactamase_B"/>
    <property type="match status" value="1"/>
</dbReference>
<dbReference type="PANTHER" id="PTHR42951:SF17">
    <property type="entry name" value="METALLO-BETA-LACTAMASE DOMAIN-CONTAINING PROTEIN"/>
    <property type="match status" value="1"/>
</dbReference>
<organism evidence="3 4">
    <name type="scientific">Parapedobacter composti</name>
    <dbReference type="NCBI Taxonomy" id="623281"/>
    <lineage>
        <taxon>Bacteria</taxon>
        <taxon>Pseudomonadati</taxon>
        <taxon>Bacteroidota</taxon>
        <taxon>Sphingobacteriia</taxon>
        <taxon>Sphingobacteriales</taxon>
        <taxon>Sphingobacteriaceae</taxon>
        <taxon>Parapedobacter</taxon>
    </lineage>
</organism>
<dbReference type="EMBL" id="FOLL01000009">
    <property type="protein sequence ID" value="SFC35992.1"/>
    <property type="molecule type" value="Genomic_DNA"/>
</dbReference>
<dbReference type="Proteomes" id="UP000199577">
    <property type="component" value="Unassembled WGS sequence"/>
</dbReference>
<protein>
    <submittedName>
        <fullName evidence="3">Glyoxylase, beta-lactamase superfamily II</fullName>
    </submittedName>
</protein>
<sequence length="320" mass="34985">MAQADKRTNVAADGASGVEQITNGVWRLRILFVNVYFIAADDGQWVLVDAGLKGSSRKITEAAAILFGHNRPPAAIILTHGHFDHIGALPRLLQRWDSPVYAHPLELPYLTGQAAYPPADPFAGGGMMSWVSFLYPNEPINLGNRVEALSKEGSLPVLSRWRYIHTPGHAPGHISLFRDTDGILIAGDAFVTTRQESAFSVLLQKKQVSGPPRYFTYDWEEAAASVKKLQQLNPLVAVTGHGKPVKGNELTDGLAHLVRHFDRIAVPKAGRYVDTPPTVNRRGIVRLPANKHTSRNRLVLASIGIAVAAGLALLWKDRLK</sequence>
<keyword evidence="1" id="KW-0472">Membrane</keyword>
<evidence type="ECO:0000256" key="1">
    <source>
        <dbReference type="SAM" id="Phobius"/>
    </source>
</evidence>
<dbReference type="PANTHER" id="PTHR42951">
    <property type="entry name" value="METALLO-BETA-LACTAMASE DOMAIN-CONTAINING"/>
    <property type="match status" value="1"/>
</dbReference>
<gene>
    <name evidence="3" type="ORF">SAMN05421747_10987</name>
</gene>
<keyword evidence="1" id="KW-0812">Transmembrane</keyword>
<dbReference type="AlphaFoldDB" id="A0A1I1IJY9"/>
<dbReference type="OrthoDB" id="9802248at2"/>
<evidence type="ECO:0000313" key="4">
    <source>
        <dbReference type="Proteomes" id="UP000199577"/>
    </source>
</evidence>
<dbReference type="SUPFAM" id="SSF56281">
    <property type="entry name" value="Metallo-hydrolase/oxidoreductase"/>
    <property type="match status" value="1"/>
</dbReference>
<feature type="domain" description="Metallo-beta-lactamase" evidence="2">
    <location>
        <begin position="32"/>
        <end position="241"/>
    </location>
</feature>
<evidence type="ECO:0000313" key="3">
    <source>
        <dbReference type="EMBL" id="SFC35992.1"/>
    </source>
</evidence>
<name>A0A1I1IJY9_9SPHI</name>
<dbReference type="InterPro" id="IPR036866">
    <property type="entry name" value="RibonucZ/Hydroxyglut_hydro"/>
</dbReference>
<keyword evidence="4" id="KW-1185">Reference proteome</keyword>
<dbReference type="CDD" id="cd07721">
    <property type="entry name" value="yflN-like_MBL-fold"/>
    <property type="match status" value="1"/>
</dbReference>
<evidence type="ECO:0000259" key="2">
    <source>
        <dbReference type="SMART" id="SM00849"/>
    </source>
</evidence>
<reference evidence="3 4" key="1">
    <citation type="submission" date="2016-10" db="EMBL/GenBank/DDBJ databases">
        <authorList>
            <person name="de Groot N.N."/>
        </authorList>
    </citation>
    <scope>NUCLEOTIDE SEQUENCE [LARGE SCALE GENOMIC DNA]</scope>
    <source>
        <strain evidence="3 4">DSM 22900</strain>
    </source>
</reference>
<accession>A0A1I1IJY9</accession>
<dbReference type="STRING" id="623281.SAMN05421747_10987"/>
<dbReference type="Gene3D" id="3.60.15.10">
    <property type="entry name" value="Ribonuclease Z/Hydroxyacylglutathione hydrolase-like"/>
    <property type="match status" value="1"/>
</dbReference>
<dbReference type="SMART" id="SM00849">
    <property type="entry name" value="Lactamase_B"/>
    <property type="match status" value="1"/>
</dbReference>
<dbReference type="InterPro" id="IPR050855">
    <property type="entry name" value="NDM-1-like"/>
</dbReference>